<evidence type="ECO:0008006" key="3">
    <source>
        <dbReference type="Google" id="ProtNLM"/>
    </source>
</evidence>
<proteinExistence type="predicted"/>
<dbReference type="Proteomes" id="UP001157156">
    <property type="component" value="Unassembled WGS sequence"/>
</dbReference>
<protein>
    <recommendedName>
        <fullName evidence="3">Chromosome partitioning protein ParB</fullName>
    </recommendedName>
</protein>
<keyword evidence="2" id="KW-1185">Reference proteome</keyword>
<gene>
    <name evidence="1" type="ORF">GCM10007931_24930</name>
</gene>
<comment type="caution">
    <text evidence="1">The sequence shown here is derived from an EMBL/GenBank/DDBJ whole genome shotgun (WGS) entry which is preliminary data.</text>
</comment>
<evidence type="ECO:0000313" key="2">
    <source>
        <dbReference type="Proteomes" id="UP001157156"/>
    </source>
</evidence>
<name>A0ABQ6EQV9_9VIBR</name>
<organism evidence="1 2">
    <name type="scientific">Vibrio algivorus</name>
    <dbReference type="NCBI Taxonomy" id="1667024"/>
    <lineage>
        <taxon>Bacteria</taxon>
        <taxon>Pseudomonadati</taxon>
        <taxon>Pseudomonadota</taxon>
        <taxon>Gammaproteobacteria</taxon>
        <taxon>Vibrionales</taxon>
        <taxon>Vibrionaceae</taxon>
        <taxon>Vibrio</taxon>
    </lineage>
</organism>
<sequence length="304" mass="34715">MKQFDLIDVDVFELDLNDLYTTRSAEAVSRPHDLCARNLERKGMKDRLTDALKLGKKFEQPIITAIVEGKRVVLDGHLRVTTALKFNSKKHKTSYLIQAKCFGEITQREAFFFAQNMNVEHGLPVLPEALRHIQLRQHILENKPIGSVRELAREFNLSSPTSGSSIQKCLEWCLPFQNVIQQFMDDGKVEEAISFLSETIKSELLMSGTSCKTLGIPSAGQWARAINLFNEDIQMNEDDMDEKRIRQNALVSFQSWLGKHDIELLRYVLTKTPKLKSAAGISVAREYDKKKAQEVEMFCMGEEF</sequence>
<evidence type="ECO:0000313" key="1">
    <source>
        <dbReference type="EMBL" id="GLT15518.1"/>
    </source>
</evidence>
<reference evidence="2" key="1">
    <citation type="journal article" date="2019" name="Int. J. Syst. Evol. Microbiol.">
        <title>The Global Catalogue of Microorganisms (GCM) 10K type strain sequencing project: providing services to taxonomists for standard genome sequencing and annotation.</title>
        <authorList>
            <consortium name="The Broad Institute Genomics Platform"/>
            <consortium name="The Broad Institute Genome Sequencing Center for Infectious Disease"/>
            <person name="Wu L."/>
            <person name="Ma J."/>
        </authorList>
    </citation>
    <scope>NUCLEOTIDE SEQUENCE [LARGE SCALE GENOMIC DNA]</scope>
    <source>
        <strain evidence="2">NBRC 111146</strain>
    </source>
</reference>
<dbReference type="RefSeq" id="WP_089123448.1">
    <property type="nucleotide sequence ID" value="NZ_BSPV01000009.1"/>
</dbReference>
<accession>A0ABQ6EQV9</accession>
<dbReference type="EMBL" id="BSPV01000009">
    <property type="protein sequence ID" value="GLT15518.1"/>
    <property type="molecule type" value="Genomic_DNA"/>
</dbReference>